<keyword evidence="1" id="KW-0175">Coiled coil</keyword>
<dbReference type="Proteomes" id="UP001162164">
    <property type="component" value="Unassembled WGS sequence"/>
</dbReference>
<proteinExistence type="predicted"/>
<evidence type="ECO:0000313" key="2">
    <source>
        <dbReference type="EMBL" id="KAJ8973855.1"/>
    </source>
</evidence>
<dbReference type="EMBL" id="JAPWTJ010001093">
    <property type="protein sequence ID" value="KAJ8973855.1"/>
    <property type="molecule type" value="Genomic_DNA"/>
</dbReference>
<dbReference type="Gene3D" id="1.20.5.340">
    <property type="match status" value="1"/>
</dbReference>
<sequence>MAGCMLCKSTENLWPCDQCHGKVCETCSKLTASEIKCLELRKGRILRFYCKTCEKDLISEVKKLRRAVGEQSTKIETLTTEIAALNTKFQNLEEHYSKQSDNLEIVTTEIKNNAENKLLYSEVAANTSGEKRRKTKDFDSVIIVKPKEVQESRKTKKEIKEKIDLSRLGAGVSGVKELSRGQVIIRCGNEGDREKIESKIQEEMSDNYETKAPNLKFPKIKVVGINEDDDNTDEGLVEAILEQNLQNRQQTEDDFHMKIIKRLKKKMKNNYQLL</sequence>
<gene>
    <name evidence="2" type="ORF">NQ317_000183</name>
</gene>
<feature type="coiled-coil region" evidence="1">
    <location>
        <begin position="75"/>
        <end position="102"/>
    </location>
</feature>
<organism evidence="2 3">
    <name type="scientific">Molorchus minor</name>
    <dbReference type="NCBI Taxonomy" id="1323400"/>
    <lineage>
        <taxon>Eukaryota</taxon>
        <taxon>Metazoa</taxon>
        <taxon>Ecdysozoa</taxon>
        <taxon>Arthropoda</taxon>
        <taxon>Hexapoda</taxon>
        <taxon>Insecta</taxon>
        <taxon>Pterygota</taxon>
        <taxon>Neoptera</taxon>
        <taxon>Endopterygota</taxon>
        <taxon>Coleoptera</taxon>
        <taxon>Polyphaga</taxon>
        <taxon>Cucujiformia</taxon>
        <taxon>Chrysomeloidea</taxon>
        <taxon>Cerambycidae</taxon>
        <taxon>Lamiinae</taxon>
        <taxon>Monochamini</taxon>
        <taxon>Molorchus</taxon>
    </lineage>
</organism>
<reference evidence="2" key="1">
    <citation type="journal article" date="2023" name="Insect Mol. Biol.">
        <title>Genome sequencing provides insights into the evolution of gene families encoding plant cell wall-degrading enzymes in longhorned beetles.</title>
        <authorList>
            <person name="Shin N.R."/>
            <person name="Okamura Y."/>
            <person name="Kirsch R."/>
            <person name="Pauchet Y."/>
        </authorList>
    </citation>
    <scope>NUCLEOTIDE SEQUENCE</scope>
    <source>
        <strain evidence="2">MMC_N1</strain>
    </source>
</reference>
<accession>A0ABQ9J6S4</accession>
<protein>
    <recommendedName>
        <fullName evidence="4">B box-type domain-containing protein</fullName>
    </recommendedName>
</protein>
<evidence type="ECO:0000256" key="1">
    <source>
        <dbReference type="SAM" id="Coils"/>
    </source>
</evidence>
<evidence type="ECO:0008006" key="4">
    <source>
        <dbReference type="Google" id="ProtNLM"/>
    </source>
</evidence>
<comment type="caution">
    <text evidence="2">The sequence shown here is derived from an EMBL/GenBank/DDBJ whole genome shotgun (WGS) entry which is preliminary data.</text>
</comment>
<evidence type="ECO:0000313" key="3">
    <source>
        <dbReference type="Proteomes" id="UP001162164"/>
    </source>
</evidence>
<name>A0ABQ9J6S4_9CUCU</name>
<keyword evidence="3" id="KW-1185">Reference proteome</keyword>